<dbReference type="Proteomes" id="UP000290191">
    <property type="component" value="Unassembled WGS sequence"/>
</dbReference>
<comment type="caution">
    <text evidence="4">The sequence shown here is derived from an EMBL/GenBank/DDBJ whole genome shotgun (WGS) entry which is preliminary data.</text>
</comment>
<reference evidence="4 5" key="1">
    <citation type="submission" date="2017-10" db="EMBL/GenBank/DDBJ databases">
        <title>Genomics of the genus Arcobacter.</title>
        <authorList>
            <person name="Perez-Cataluna A."/>
            <person name="Figueras M.J."/>
        </authorList>
    </citation>
    <scope>NUCLEOTIDE SEQUENCE [LARGE SCALE GENOMIC DNA]</scope>
    <source>
        <strain evidence="4 5">DSM 24636</strain>
    </source>
</reference>
<keyword evidence="5" id="KW-1185">Reference proteome</keyword>
<evidence type="ECO:0000256" key="1">
    <source>
        <dbReference type="ARBA" id="ARBA00023125"/>
    </source>
</evidence>
<sequence length="199" mass="22884">MTTKEQILHTATQEFSKLGYNAVSMNDLVKKLKLNKATIYYYFKDKKTLYEEVLKDALGKVSLDFDLSKDEGDGKILLKSYIDNLCFNIEKNPYLIALGLRELANYGANINENILPLISKQINYVDIIFSKLDLNSEFENINTYAFSSLIHGTIHNFYVIHMSKLALGTEELKQNDKKTLDYISNFLFQIIINAVCKEK</sequence>
<dbReference type="PANTHER" id="PTHR30328">
    <property type="entry name" value="TRANSCRIPTIONAL REPRESSOR"/>
    <property type="match status" value="1"/>
</dbReference>
<evidence type="ECO:0000313" key="5">
    <source>
        <dbReference type="Proteomes" id="UP000290191"/>
    </source>
</evidence>
<protein>
    <recommendedName>
        <fullName evidence="3">HTH tetR-type domain-containing protein</fullName>
    </recommendedName>
</protein>
<dbReference type="GO" id="GO:0003677">
    <property type="term" value="F:DNA binding"/>
    <property type="evidence" value="ECO:0007669"/>
    <property type="project" value="UniProtKB-UniRule"/>
</dbReference>
<dbReference type="STRING" id="877500.GCA_000935065_00852"/>
<feature type="domain" description="HTH tetR-type" evidence="3">
    <location>
        <begin position="1"/>
        <end position="61"/>
    </location>
</feature>
<dbReference type="RefSeq" id="WP_129082567.1">
    <property type="nucleotide sequence ID" value="NZ_CP041070.1"/>
</dbReference>
<dbReference type="Pfam" id="PF00440">
    <property type="entry name" value="TetR_N"/>
    <property type="match status" value="1"/>
</dbReference>
<gene>
    <name evidence="4" type="ORF">CRV06_11415</name>
</gene>
<keyword evidence="1 2" id="KW-0238">DNA-binding</keyword>
<name>A0A4Q0XZ28_9BACT</name>
<organism evidence="4 5">
    <name type="scientific">Halarcobacter anaerophilus</name>
    <dbReference type="NCBI Taxonomy" id="877500"/>
    <lineage>
        <taxon>Bacteria</taxon>
        <taxon>Pseudomonadati</taxon>
        <taxon>Campylobacterota</taxon>
        <taxon>Epsilonproteobacteria</taxon>
        <taxon>Campylobacterales</taxon>
        <taxon>Arcobacteraceae</taxon>
        <taxon>Halarcobacter</taxon>
    </lineage>
</organism>
<dbReference type="PROSITE" id="PS01081">
    <property type="entry name" value="HTH_TETR_1"/>
    <property type="match status" value="1"/>
</dbReference>
<dbReference type="EMBL" id="PDKO01000010">
    <property type="protein sequence ID" value="RXJ62034.1"/>
    <property type="molecule type" value="Genomic_DNA"/>
</dbReference>
<evidence type="ECO:0000256" key="2">
    <source>
        <dbReference type="PROSITE-ProRule" id="PRU00335"/>
    </source>
</evidence>
<dbReference type="PANTHER" id="PTHR30328:SF54">
    <property type="entry name" value="HTH-TYPE TRANSCRIPTIONAL REPRESSOR SCO4008"/>
    <property type="match status" value="1"/>
</dbReference>
<evidence type="ECO:0000313" key="4">
    <source>
        <dbReference type="EMBL" id="RXJ62034.1"/>
    </source>
</evidence>
<dbReference type="InterPro" id="IPR050109">
    <property type="entry name" value="HTH-type_TetR-like_transc_reg"/>
</dbReference>
<feature type="DNA-binding region" description="H-T-H motif" evidence="2">
    <location>
        <begin position="24"/>
        <end position="43"/>
    </location>
</feature>
<dbReference type="Gene3D" id="1.10.357.10">
    <property type="entry name" value="Tetracycline Repressor, domain 2"/>
    <property type="match status" value="1"/>
</dbReference>
<evidence type="ECO:0000259" key="3">
    <source>
        <dbReference type="PROSITE" id="PS50977"/>
    </source>
</evidence>
<dbReference type="SUPFAM" id="SSF46689">
    <property type="entry name" value="Homeodomain-like"/>
    <property type="match status" value="1"/>
</dbReference>
<dbReference type="InterPro" id="IPR001647">
    <property type="entry name" value="HTH_TetR"/>
</dbReference>
<dbReference type="PROSITE" id="PS50977">
    <property type="entry name" value="HTH_TETR_2"/>
    <property type="match status" value="1"/>
</dbReference>
<dbReference type="PRINTS" id="PR00455">
    <property type="entry name" value="HTHTETR"/>
</dbReference>
<dbReference type="OrthoDB" id="9790413at2"/>
<proteinExistence type="predicted"/>
<dbReference type="InterPro" id="IPR023772">
    <property type="entry name" value="DNA-bd_HTH_TetR-type_CS"/>
</dbReference>
<accession>A0A4Q0XZ28</accession>
<dbReference type="InterPro" id="IPR009057">
    <property type="entry name" value="Homeodomain-like_sf"/>
</dbReference>
<dbReference type="AlphaFoldDB" id="A0A4Q0XZ28"/>